<organism evidence="1 2">
    <name type="scientific">Solilutibacter oculi</name>
    <dbReference type="NCBI Taxonomy" id="2698682"/>
    <lineage>
        <taxon>Bacteria</taxon>
        <taxon>Pseudomonadati</taxon>
        <taxon>Pseudomonadota</taxon>
        <taxon>Gammaproteobacteria</taxon>
        <taxon>Lysobacterales</taxon>
        <taxon>Lysobacteraceae</taxon>
        <taxon>Solilutibacter</taxon>
    </lineage>
</organism>
<reference evidence="2" key="1">
    <citation type="submission" date="2018-05" db="EMBL/GenBank/DDBJ databases">
        <title>Luteimonas pekinense sp. nov., isolated from human Meibomian gland secretions, Beijing, China.</title>
        <authorList>
            <person name="Wen T."/>
            <person name="Bai H."/>
            <person name="Lv H."/>
        </authorList>
    </citation>
    <scope>NUCLEOTIDE SEQUENCE [LARGE SCALE GENOMIC DNA]</scope>
    <source>
        <strain evidence="2">83-4</strain>
    </source>
</reference>
<name>A0A344J8E7_9GAMM</name>
<dbReference type="KEGG" id="lue:DCD74_12080"/>
<proteinExistence type="predicted"/>
<sequence>MAFCAFCVVLEWWAGVAKLDTLDRIHPPPNSALITKMSGLNFCQSEIDAVRTILYWRPRKFKYDF</sequence>
<gene>
    <name evidence="1" type="ORF">DCD74_12080</name>
</gene>
<accession>A0A344J8E7</accession>
<evidence type="ECO:0000313" key="2">
    <source>
        <dbReference type="Proteomes" id="UP000251842"/>
    </source>
</evidence>
<dbReference type="AlphaFoldDB" id="A0A344J8E7"/>
<dbReference type="EMBL" id="CP029556">
    <property type="protein sequence ID" value="AXA85307.1"/>
    <property type="molecule type" value="Genomic_DNA"/>
</dbReference>
<protein>
    <submittedName>
        <fullName evidence="1">Uncharacterized protein</fullName>
    </submittedName>
</protein>
<evidence type="ECO:0000313" key="1">
    <source>
        <dbReference type="EMBL" id="AXA85307.1"/>
    </source>
</evidence>
<dbReference type="Proteomes" id="UP000251842">
    <property type="component" value="Chromosome"/>
</dbReference>
<keyword evidence="2" id="KW-1185">Reference proteome</keyword>